<evidence type="ECO:0000256" key="6">
    <source>
        <dbReference type="SAM" id="MobiDB-lite"/>
    </source>
</evidence>
<evidence type="ECO:0000256" key="7">
    <source>
        <dbReference type="SAM" id="Phobius"/>
    </source>
</evidence>
<protein>
    <submittedName>
        <fullName evidence="8">Cytochrome c oxidase assembly protein</fullName>
    </submittedName>
</protein>
<gene>
    <name evidence="8" type="ORF">GCM10009539_50790</name>
</gene>
<evidence type="ECO:0000256" key="5">
    <source>
        <dbReference type="ARBA" id="ARBA00023136"/>
    </source>
</evidence>
<keyword evidence="9" id="KW-1185">Reference proteome</keyword>
<evidence type="ECO:0000256" key="1">
    <source>
        <dbReference type="ARBA" id="ARBA00004651"/>
    </source>
</evidence>
<organism evidence="8 9">
    <name type="scientific">Cryptosporangium japonicum</name>
    <dbReference type="NCBI Taxonomy" id="80872"/>
    <lineage>
        <taxon>Bacteria</taxon>
        <taxon>Bacillati</taxon>
        <taxon>Actinomycetota</taxon>
        <taxon>Actinomycetes</taxon>
        <taxon>Cryptosporangiales</taxon>
        <taxon>Cryptosporangiaceae</taxon>
        <taxon>Cryptosporangium</taxon>
    </lineage>
</organism>
<feature type="transmembrane region" description="Helical" evidence="7">
    <location>
        <begin position="112"/>
        <end position="132"/>
    </location>
</feature>
<dbReference type="InterPro" id="IPR019108">
    <property type="entry name" value="Caa3_assmbl_CtaG-rel"/>
</dbReference>
<feature type="transmembrane region" description="Helical" evidence="7">
    <location>
        <begin position="6"/>
        <end position="27"/>
    </location>
</feature>
<sequence length="250" mass="26447">MNHGWSAAGLLLIGSALVVPLVVYRLAVSEVGPGWPARYRACWAGGLGVLGVGVLLPGHGFTHQVLSHLLVGMVAPLLLALGRPVRLALRALPVARARTLVRLLRSLPLRTLGNPAIAALLNVGALWLLWTTPYADHPLVHVHMLLAGYLFTAAILGTHPRPAGFRFRAAVLVAASAGHGILAKYLYARSPGAEPGALLLYYGGDAVDLVLAVLFCRAWFRTLSPRRSAVPATGRRSCGSPPAPRSPSCR</sequence>
<evidence type="ECO:0000313" key="9">
    <source>
        <dbReference type="Proteomes" id="UP001500967"/>
    </source>
</evidence>
<dbReference type="Pfam" id="PF09678">
    <property type="entry name" value="Caa3_CtaG"/>
    <property type="match status" value="1"/>
</dbReference>
<keyword evidence="2" id="KW-1003">Cell membrane</keyword>
<feature type="transmembrane region" description="Helical" evidence="7">
    <location>
        <begin position="39"/>
        <end position="59"/>
    </location>
</feature>
<proteinExistence type="predicted"/>
<dbReference type="RefSeq" id="WP_344651422.1">
    <property type="nucleotide sequence ID" value="NZ_BAAAGX010000020.1"/>
</dbReference>
<dbReference type="Proteomes" id="UP001500967">
    <property type="component" value="Unassembled WGS sequence"/>
</dbReference>
<feature type="region of interest" description="Disordered" evidence="6">
    <location>
        <begin position="230"/>
        <end position="250"/>
    </location>
</feature>
<feature type="compositionally biased region" description="Pro residues" evidence="6">
    <location>
        <begin position="241"/>
        <end position="250"/>
    </location>
</feature>
<keyword evidence="4 7" id="KW-1133">Transmembrane helix</keyword>
<feature type="transmembrane region" description="Helical" evidence="7">
    <location>
        <begin position="65"/>
        <end position="82"/>
    </location>
</feature>
<keyword evidence="5 7" id="KW-0472">Membrane</keyword>
<feature type="transmembrane region" description="Helical" evidence="7">
    <location>
        <begin position="169"/>
        <end position="187"/>
    </location>
</feature>
<comment type="subcellular location">
    <subcellularLocation>
        <location evidence="1">Cell membrane</location>
        <topology evidence="1">Multi-pass membrane protein</topology>
    </subcellularLocation>
</comment>
<evidence type="ECO:0000256" key="4">
    <source>
        <dbReference type="ARBA" id="ARBA00022989"/>
    </source>
</evidence>
<feature type="transmembrane region" description="Helical" evidence="7">
    <location>
        <begin position="138"/>
        <end position="157"/>
    </location>
</feature>
<feature type="transmembrane region" description="Helical" evidence="7">
    <location>
        <begin position="199"/>
        <end position="220"/>
    </location>
</feature>
<evidence type="ECO:0000256" key="2">
    <source>
        <dbReference type="ARBA" id="ARBA00022475"/>
    </source>
</evidence>
<evidence type="ECO:0000256" key="3">
    <source>
        <dbReference type="ARBA" id="ARBA00022692"/>
    </source>
</evidence>
<reference evidence="8 9" key="1">
    <citation type="journal article" date="2019" name="Int. J. Syst. Evol. Microbiol.">
        <title>The Global Catalogue of Microorganisms (GCM) 10K type strain sequencing project: providing services to taxonomists for standard genome sequencing and annotation.</title>
        <authorList>
            <consortium name="The Broad Institute Genomics Platform"/>
            <consortium name="The Broad Institute Genome Sequencing Center for Infectious Disease"/>
            <person name="Wu L."/>
            <person name="Ma J."/>
        </authorList>
    </citation>
    <scope>NUCLEOTIDE SEQUENCE [LARGE SCALE GENOMIC DNA]</scope>
    <source>
        <strain evidence="8 9">JCM 10425</strain>
    </source>
</reference>
<comment type="caution">
    <text evidence="8">The sequence shown here is derived from an EMBL/GenBank/DDBJ whole genome shotgun (WGS) entry which is preliminary data.</text>
</comment>
<keyword evidence="3 7" id="KW-0812">Transmembrane</keyword>
<dbReference type="EMBL" id="BAAAGX010000020">
    <property type="protein sequence ID" value="GAA0259281.1"/>
    <property type="molecule type" value="Genomic_DNA"/>
</dbReference>
<name>A0ABN0URK0_9ACTN</name>
<evidence type="ECO:0000313" key="8">
    <source>
        <dbReference type="EMBL" id="GAA0259281.1"/>
    </source>
</evidence>
<accession>A0ABN0URK0</accession>